<evidence type="ECO:0000256" key="2">
    <source>
        <dbReference type="ARBA" id="ARBA00022884"/>
    </source>
</evidence>
<dbReference type="InterPro" id="IPR034458">
    <property type="entry name" value="EAR1-like_RRM3"/>
</dbReference>
<dbReference type="SMART" id="SM00360">
    <property type="entry name" value="RRM"/>
    <property type="match status" value="2"/>
</dbReference>
<proteinExistence type="predicted"/>
<evidence type="ECO:0000313" key="7">
    <source>
        <dbReference type="EMBL" id="SPD19941.1"/>
    </source>
</evidence>
<keyword evidence="2 4" id="KW-0694">RNA-binding</keyword>
<evidence type="ECO:0000256" key="1">
    <source>
        <dbReference type="ARBA" id="ARBA00022737"/>
    </source>
</evidence>
<dbReference type="InterPro" id="IPR012677">
    <property type="entry name" value="Nucleotide-bd_a/b_plait_sf"/>
</dbReference>
<feature type="compositionally biased region" description="Basic and acidic residues" evidence="5">
    <location>
        <begin position="738"/>
        <end position="751"/>
    </location>
</feature>
<dbReference type="InterPro" id="IPR007201">
    <property type="entry name" value="Mei2-like_Rrm_C"/>
</dbReference>
<reference evidence="7" key="1">
    <citation type="submission" date="2018-02" db="EMBL/GenBank/DDBJ databases">
        <authorList>
            <person name="Cohen D.B."/>
            <person name="Kent A.D."/>
        </authorList>
    </citation>
    <scope>NUCLEOTIDE SEQUENCE</scope>
</reference>
<dbReference type="Pfam" id="PF04059">
    <property type="entry name" value="RRM_2"/>
    <property type="match status" value="1"/>
</dbReference>
<feature type="compositionally biased region" description="Pro residues" evidence="5">
    <location>
        <begin position="339"/>
        <end position="352"/>
    </location>
</feature>
<dbReference type="FunFam" id="3.30.70.330:FF:000101">
    <property type="entry name" value="Protein MEI2-like 1"/>
    <property type="match status" value="1"/>
</dbReference>
<sequence length="800" mass="88562">MGETGIGRFPGNLDPRAQEFRPRNPNHQLQLCLFRPPQPQPQVFYPYTTPFAASEVQVLPFCDGGVGVGYVHAHHHPTAAYVSSHVVQVAPVPPPSAAATRTLVVSSVVFEVSEDAVRRELEAFGEVRGLEMERIQEGIVTVHFYDLRHADKALREIRDQHMQHQARLRNHYCTSSTTTTTTTLFVAKNSGAHVDNFGTLLPPPARGLIAGRPVWAHFAIPFTNAIPDGHNQGTIVIFNLDSQVSKTTLKGIFETFGPVKELRETPSKKHQRFVEFYDVRDAAKALQEMNGKEIHGKPVVIEFSRPGGHSKKFFNTFNNPNPTTIAANNIYQTKAPKYPSSPPPPPPPPPLPRKFSGRFTPPNVSPRSHLSQTPFFNKKSNFSKGSPKGANPEPVEAKMGSLNLEEKEMNGPIKRNAKKCQSNTSIITAKQARNRPWKGRQTKKFDTRFLINEDANIESNCRDSRTTVMIKNIPNKYSQKLLLNMLDNHCIHCNEQIGDGDDQPLSAFDFVYLPIDFNNKCNVGYGFVNMTSPQATGRLYKAFNNQHWEVFNSRKICEVTYARVQGLEALKEHFKNSKFPCEMDHYLPVVFSPPRDGRLQTEPLPIVGHNKQPIPTKAVDKIDGQDRLEEDDGSDDFDADQRDVMMGTSNSSISSSSSSSSNPNGGVNGDDDDDQDRDDSSTNTNAQPPPPRTTPHHEPPPPRTTPHRATPTTPSSHNPPTSSRPLLAPPSQCLSRTRSGDADLHGRDPPIARHGGCGGVARGGWLRWRRVAVVAVAGGVCGWWVCGGLLEDLWVMAGFG</sequence>
<evidence type="ECO:0000256" key="4">
    <source>
        <dbReference type="PROSITE-ProRule" id="PRU00176"/>
    </source>
</evidence>
<dbReference type="GO" id="GO:0051321">
    <property type="term" value="P:meiotic cell cycle"/>
    <property type="evidence" value="ECO:0007669"/>
    <property type="project" value="UniProtKB-KW"/>
</dbReference>
<feature type="domain" description="RRM" evidence="6">
    <location>
        <begin position="101"/>
        <end position="175"/>
    </location>
</feature>
<feature type="compositionally biased region" description="Low complexity" evidence="5">
    <location>
        <begin position="707"/>
        <end position="723"/>
    </location>
</feature>
<feature type="domain" description="RRM" evidence="6">
    <location>
        <begin position="233"/>
        <end position="306"/>
    </location>
</feature>
<accession>A0A2N9I7W4</accession>
<protein>
    <recommendedName>
        <fullName evidence="6">RRM domain-containing protein</fullName>
    </recommendedName>
</protein>
<dbReference type="Pfam" id="PF00076">
    <property type="entry name" value="RRM_1"/>
    <property type="match status" value="1"/>
</dbReference>
<keyword evidence="1" id="KW-0677">Repeat</keyword>
<feature type="compositionally biased region" description="Polar residues" evidence="5">
    <location>
        <begin position="365"/>
        <end position="384"/>
    </location>
</feature>
<dbReference type="EMBL" id="OIVN01004913">
    <property type="protein sequence ID" value="SPD19941.1"/>
    <property type="molecule type" value="Genomic_DNA"/>
</dbReference>
<feature type="region of interest" description="Disordered" evidence="5">
    <location>
        <begin position="600"/>
        <end position="755"/>
    </location>
</feature>
<dbReference type="InterPro" id="IPR000504">
    <property type="entry name" value="RRM_dom"/>
</dbReference>
<feature type="compositionally biased region" description="Basic and acidic residues" evidence="5">
    <location>
        <begin position="618"/>
        <end position="627"/>
    </location>
</feature>
<gene>
    <name evidence="7" type="ORF">FSB_LOCUS47823</name>
</gene>
<dbReference type="SUPFAM" id="SSF54928">
    <property type="entry name" value="RNA-binding domain, RBD"/>
    <property type="match status" value="2"/>
</dbReference>
<evidence type="ECO:0000259" key="6">
    <source>
        <dbReference type="PROSITE" id="PS50102"/>
    </source>
</evidence>
<dbReference type="FunFam" id="3.30.70.330:FF:001402">
    <property type="entry name" value="Terminal EAR1-like 1"/>
    <property type="match status" value="1"/>
</dbReference>
<feature type="compositionally biased region" description="Low complexity" evidence="5">
    <location>
        <begin position="647"/>
        <end position="665"/>
    </location>
</feature>
<keyword evidence="3" id="KW-0469">Meiosis</keyword>
<dbReference type="InterPro" id="IPR035979">
    <property type="entry name" value="RBD_domain_sf"/>
</dbReference>
<dbReference type="GO" id="GO:0003723">
    <property type="term" value="F:RNA binding"/>
    <property type="evidence" value="ECO:0007669"/>
    <property type="project" value="UniProtKB-UniRule"/>
</dbReference>
<feature type="region of interest" description="Disordered" evidence="5">
    <location>
        <begin position="334"/>
        <end position="396"/>
    </location>
</feature>
<dbReference type="Gene3D" id="3.30.70.330">
    <property type="match status" value="2"/>
</dbReference>
<dbReference type="CDD" id="cd12530">
    <property type="entry name" value="RRM3_EAR1_like"/>
    <property type="match status" value="1"/>
</dbReference>
<name>A0A2N9I7W4_FAGSY</name>
<evidence type="ECO:0000256" key="5">
    <source>
        <dbReference type="SAM" id="MobiDB-lite"/>
    </source>
</evidence>
<dbReference type="AlphaFoldDB" id="A0A2N9I7W4"/>
<dbReference type="PANTHER" id="PTHR23189">
    <property type="entry name" value="RNA RECOGNITION MOTIF-CONTAINING"/>
    <property type="match status" value="1"/>
</dbReference>
<feature type="region of interest" description="Disordered" evidence="5">
    <location>
        <begin position="1"/>
        <end position="21"/>
    </location>
</feature>
<dbReference type="PROSITE" id="PS50102">
    <property type="entry name" value="RRM"/>
    <property type="match status" value="2"/>
</dbReference>
<feature type="compositionally biased region" description="Acidic residues" evidence="5">
    <location>
        <begin position="628"/>
        <end position="638"/>
    </location>
</feature>
<organism evidence="7">
    <name type="scientific">Fagus sylvatica</name>
    <name type="common">Beechnut</name>
    <dbReference type="NCBI Taxonomy" id="28930"/>
    <lineage>
        <taxon>Eukaryota</taxon>
        <taxon>Viridiplantae</taxon>
        <taxon>Streptophyta</taxon>
        <taxon>Embryophyta</taxon>
        <taxon>Tracheophyta</taxon>
        <taxon>Spermatophyta</taxon>
        <taxon>Magnoliopsida</taxon>
        <taxon>eudicotyledons</taxon>
        <taxon>Gunneridae</taxon>
        <taxon>Pentapetalae</taxon>
        <taxon>rosids</taxon>
        <taxon>fabids</taxon>
        <taxon>Fagales</taxon>
        <taxon>Fagaceae</taxon>
        <taxon>Fagus</taxon>
    </lineage>
</organism>
<evidence type="ECO:0000256" key="3">
    <source>
        <dbReference type="ARBA" id="ARBA00023254"/>
    </source>
</evidence>